<feature type="domain" description="Chitin-binding type-2" evidence="8">
    <location>
        <begin position="498"/>
        <end position="556"/>
    </location>
</feature>
<dbReference type="Pfam" id="PF01607">
    <property type="entry name" value="CBM_14"/>
    <property type="match status" value="6"/>
</dbReference>
<dbReference type="AlphaFoldDB" id="A0A182QXV1"/>
<dbReference type="PANTHER" id="PTHR23301">
    <property type="entry name" value="CHITIN BINDING PERITROPHIN-A"/>
    <property type="match status" value="1"/>
</dbReference>
<proteinExistence type="predicted"/>
<dbReference type="VEuPathDB" id="VectorBase:AFAF013933"/>
<dbReference type="Proteomes" id="UP000075886">
    <property type="component" value="Unassembled WGS sequence"/>
</dbReference>
<feature type="compositionally biased region" description="Low complexity" evidence="6">
    <location>
        <begin position="328"/>
        <end position="407"/>
    </location>
</feature>
<dbReference type="InterPro" id="IPR002557">
    <property type="entry name" value="Chitin-bd_dom"/>
</dbReference>
<dbReference type="Gene3D" id="2.170.140.10">
    <property type="entry name" value="Chitin binding domain"/>
    <property type="match status" value="7"/>
</dbReference>
<dbReference type="InterPro" id="IPR051940">
    <property type="entry name" value="Chitin_bind-dev_reg"/>
</dbReference>
<keyword evidence="2 7" id="KW-0732">Signal</keyword>
<keyword evidence="1" id="KW-0147">Chitin-binding</keyword>
<feature type="domain" description="Chitin-binding type-2" evidence="8">
    <location>
        <begin position="583"/>
        <end position="643"/>
    </location>
</feature>
<dbReference type="VEuPathDB" id="VectorBase:AFAF019051"/>
<keyword evidence="3" id="KW-0677">Repeat</keyword>
<evidence type="ECO:0000256" key="2">
    <source>
        <dbReference type="ARBA" id="ARBA00022729"/>
    </source>
</evidence>
<keyword evidence="5" id="KW-0325">Glycoprotein</keyword>
<dbReference type="SMART" id="SM00494">
    <property type="entry name" value="ChtBD2"/>
    <property type="match status" value="7"/>
</dbReference>
<evidence type="ECO:0000256" key="6">
    <source>
        <dbReference type="SAM" id="MobiDB-lite"/>
    </source>
</evidence>
<evidence type="ECO:0000256" key="5">
    <source>
        <dbReference type="ARBA" id="ARBA00023180"/>
    </source>
</evidence>
<name>A0A182QXV1_9DIPT</name>
<feature type="domain" description="Chitin-binding type-2" evidence="8">
    <location>
        <begin position="270"/>
        <end position="329"/>
    </location>
</feature>
<organism evidence="9 10">
    <name type="scientific">Anopheles farauti</name>
    <dbReference type="NCBI Taxonomy" id="69004"/>
    <lineage>
        <taxon>Eukaryota</taxon>
        <taxon>Metazoa</taxon>
        <taxon>Ecdysozoa</taxon>
        <taxon>Arthropoda</taxon>
        <taxon>Hexapoda</taxon>
        <taxon>Insecta</taxon>
        <taxon>Pterygota</taxon>
        <taxon>Neoptera</taxon>
        <taxon>Endopterygota</taxon>
        <taxon>Diptera</taxon>
        <taxon>Nematocera</taxon>
        <taxon>Culicoidea</taxon>
        <taxon>Culicidae</taxon>
        <taxon>Anophelinae</taxon>
        <taxon>Anopheles</taxon>
    </lineage>
</organism>
<dbReference type="InterPro" id="IPR036508">
    <property type="entry name" value="Chitin-bd_dom_sf"/>
</dbReference>
<keyword evidence="4" id="KW-1015">Disulfide bond</keyword>
<dbReference type="GO" id="GO:0005576">
    <property type="term" value="C:extracellular region"/>
    <property type="evidence" value="ECO:0007669"/>
    <property type="project" value="InterPro"/>
</dbReference>
<feature type="chain" id="PRO_5039897006" description="Chitin-binding type-2 domain-containing protein" evidence="7">
    <location>
        <begin position="25"/>
        <end position="646"/>
    </location>
</feature>
<sequence>MACPRWIAFVTSVVAVSWLHFAAAVDPCAEGNTVAHPNGCHQYLECSGSDKFVLLTCDDKYYDATTGTCTSAVPSGCTKRKQESLGSFEGTYLGRAIVDPCAMYKPGAKVPHPQNCGLFYQCTQSGATLFACPANLLFHATMKVCVWPQQVQCIPGAIVPPPVTTAVPPPTPTTDGGEGGILLPDICEPDCFLDLRCPVDCDPLIPPKLLTHPSRCEAYLSCNSHGYSCIRECPPGMWFSSAMQRCVFNGIQTCTPTIPPVCEALDCLPHPNCPVPDTDPPTRFGDPNNLDRYFICRDGKACSMACPPGTLWDDVAEECDLQGEDTTTEAPTTTTTTEEPTTTTTTEEPTTTTTTEEPTTTTTTEEPATTTTTEEPTTTTTTVEPATTTTTTVEPVTTTTTTQPPITTPEVDCPTCPPSNCFPDDRCPKCEKCAPTFFPHEDCDKFYKCNFGLSCEMTCPPGLHFNARENVCDWPAQAGCEFPPIVEEPPETVACHPNPACPPGNGIETFLPHPDSCTLFYKCSWGNACLKECPDGLHWSTAKNRCEWPFLAGCDPNIPPNDPSCPTCPCLPCRANRNACHPSTRCPPASMPDVSISFGHELYCNRFYECLAGQACILQCPPGLEYSGGVQRCDLPNKAQCSRWWY</sequence>
<dbReference type="SUPFAM" id="SSF57625">
    <property type="entry name" value="Invertebrate chitin-binding proteins"/>
    <property type="match status" value="7"/>
</dbReference>
<feature type="domain" description="Chitin-binding type-2" evidence="8">
    <location>
        <begin position="441"/>
        <end position="482"/>
    </location>
</feature>
<evidence type="ECO:0000256" key="3">
    <source>
        <dbReference type="ARBA" id="ARBA00022737"/>
    </source>
</evidence>
<accession>A0A182QXV1</accession>
<evidence type="ECO:0000313" key="10">
    <source>
        <dbReference type="Proteomes" id="UP000075886"/>
    </source>
</evidence>
<keyword evidence="10" id="KW-1185">Reference proteome</keyword>
<dbReference type="GO" id="GO:0008061">
    <property type="term" value="F:chitin binding"/>
    <property type="evidence" value="ECO:0007669"/>
    <property type="project" value="UniProtKB-KW"/>
</dbReference>
<dbReference type="STRING" id="69004.A0A182QXV1"/>
<evidence type="ECO:0000256" key="1">
    <source>
        <dbReference type="ARBA" id="ARBA00022669"/>
    </source>
</evidence>
<feature type="domain" description="Chitin-binding type-2" evidence="8">
    <location>
        <begin position="198"/>
        <end position="256"/>
    </location>
</feature>
<reference evidence="10" key="1">
    <citation type="submission" date="2014-01" db="EMBL/GenBank/DDBJ databases">
        <title>The Genome Sequence of Anopheles farauti FAR1 (V2).</title>
        <authorList>
            <consortium name="The Broad Institute Genomics Platform"/>
            <person name="Neafsey D.E."/>
            <person name="Besansky N."/>
            <person name="Howell P."/>
            <person name="Walton C."/>
            <person name="Young S.K."/>
            <person name="Zeng Q."/>
            <person name="Gargeya S."/>
            <person name="Fitzgerald M."/>
            <person name="Haas B."/>
            <person name="Abouelleil A."/>
            <person name="Allen A.W."/>
            <person name="Alvarado L."/>
            <person name="Arachchi H.M."/>
            <person name="Berlin A.M."/>
            <person name="Chapman S.B."/>
            <person name="Gainer-Dewar J."/>
            <person name="Goldberg J."/>
            <person name="Griggs A."/>
            <person name="Gujja S."/>
            <person name="Hansen M."/>
            <person name="Howarth C."/>
            <person name="Imamovic A."/>
            <person name="Ireland A."/>
            <person name="Larimer J."/>
            <person name="McCowan C."/>
            <person name="Murphy C."/>
            <person name="Pearson M."/>
            <person name="Poon T.W."/>
            <person name="Priest M."/>
            <person name="Roberts A."/>
            <person name="Saif S."/>
            <person name="Shea T."/>
            <person name="Sisk P."/>
            <person name="Sykes S."/>
            <person name="Wortman J."/>
            <person name="Nusbaum C."/>
            <person name="Birren B."/>
        </authorList>
    </citation>
    <scope>NUCLEOTIDE SEQUENCE [LARGE SCALE GENOMIC DNA]</scope>
    <source>
        <strain evidence="10">FAR1</strain>
    </source>
</reference>
<feature type="domain" description="Chitin-binding type-2" evidence="8">
    <location>
        <begin position="98"/>
        <end position="155"/>
    </location>
</feature>
<feature type="signal peptide" evidence="7">
    <location>
        <begin position="1"/>
        <end position="24"/>
    </location>
</feature>
<protein>
    <recommendedName>
        <fullName evidence="8">Chitin-binding type-2 domain-containing protein</fullName>
    </recommendedName>
</protein>
<dbReference type="PANTHER" id="PTHR23301:SF0">
    <property type="entry name" value="CHITIN-BINDING TYPE-2 DOMAIN-CONTAINING PROTEIN-RELATED"/>
    <property type="match status" value="1"/>
</dbReference>
<evidence type="ECO:0000256" key="4">
    <source>
        <dbReference type="ARBA" id="ARBA00023157"/>
    </source>
</evidence>
<feature type="domain" description="Chitin-binding type-2" evidence="8">
    <location>
        <begin position="25"/>
        <end position="79"/>
    </location>
</feature>
<evidence type="ECO:0000313" key="9">
    <source>
        <dbReference type="EnsemblMetazoa" id="AFAF019051-PA"/>
    </source>
</evidence>
<feature type="region of interest" description="Disordered" evidence="6">
    <location>
        <begin position="323"/>
        <end position="407"/>
    </location>
</feature>
<evidence type="ECO:0000259" key="8">
    <source>
        <dbReference type="PROSITE" id="PS50940"/>
    </source>
</evidence>
<dbReference type="PROSITE" id="PS50940">
    <property type="entry name" value="CHIT_BIND_II"/>
    <property type="match status" value="7"/>
</dbReference>
<dbReference type="EMBL" id="AXCN02001699">
    <property type="status" value="NOT_ANNOTATED_CDS"/>
    <property type="molecule type" value="Genomic_DNA"/>
</dbReference>
<evidence type="ECO:0000256" key="7">
    <source>
        <dbReference type="SAM" id="SignalP"/>
    </source>
</evidence>
<dbReference type="EnsemblMetazoa" id="AFAF019051-RA">
    <property type="protein sequence ID" value="AFAF019051-PA"/>
    <property type="gene ID" value="AFAF019051"/>
</dbReference>
<reference evidence="9" key="2">
    <citation type="submission" date="2020-05" db="UniProtKB">
        <authorList>
            <consortium name="EnsemblMetazoa"/>
        </authorList>
    </citation>
    <scope>IDENTIFICATION</scope>
    <source>
        <strain evidence="9">FAR1</strain>
    </source>
</reference>